<comment type="caution">
    <text evidence="1">The sequence shown here is derived from an EMBL/GenBank/DDBJ whole genome shotgun (WGS) entry which is preliminary data.</text>
</comment>
<dbReference type="PANTHER" id="PTHR38479">
    <property type="entry name" value="LMO0824 PROTEIN"/>
    <property type="match status" value="1"/>
</dbReference>
<evidence type="ECO:0000313" key="2">
    <source>
        <dbReference type="Proteomes" id="UP000475545"/>
    </source>
</evidence>
<dbReference type="EMBL" id="WMBR01000001">
    <property type="protein sequence ID" value="MXP20781.1"/>
    <property type="molecule type" value="Genomic_DNA"/>
</dbReference>
<proteinExistence type="predicted"/>
<reference evidence="1 2" key="1">
    <citation type="submission" date="2019-11" db="EMBL/GenBank/DDBJ databases">
        <title>Gordonia sp. nov., a novel actinobacterium isolated from mangrove soil in Hainan.</title>
        <authorList>
            <person name="Huang X."/>
            <person name="Xie Y."/>
            <person name="Chu X."/>
            <person name="Xiao K."/>
        </authorList>
    </citation>
    <scope>NUCLEOTIDE SEQUENCE [LARGE SCALE GENOMIC DNA]</scope>
    <source>
        <strain evidence="1 2">HNM0687</strain>
    </source>
</reference>
<gene>
    <name evidence="1" type="ORF">GIY30_05345</name>
</gene>
<dbReference type="InterPro" id="IPR009351">
    <property type="entry name" value="AlkZ-like"/>
</dbReference>
<sequence length="395" mass="42969">MAEVVERADVVSYRLASHGLSLRAAPDQLLAVVGRCGIQNTPPGSALLALHARAAKVGPDSIDRAIESRSLLLTWSMRGAPYYMPTSDAWVFTTGVLPTTDHAARHFVPGVEQAVDWLGMSLGEATDRVADATSTVLRGRELAINELGAEVAKVIAPTLTREQREVWTSEGPYAKGQPIGEAVVHFCVRLLALRGLVCFAPRSGNKAPFVLTNEWLGHPIDVMDPARARAELLRRYLHAYGPSTRGDFAAWLGVQTGDVDPWWSLLDGELAEVDYGGTRWMLTSELDSLRAASMPAGVRILPPRDPYTQLRDRETIVAKKYHRDVWKSAGDPGTLLVDGEVVGIWRPRKSGRDLHLTFATFGGLPNETRDALDVEAASIAPLRGAASVSTEFATY</sequence>
<name>A0A6L7GNK3_9ACTN</name>
<dbReference type="Pfam" id="PF06224">
    <property type="entry name" value="AlkZ-like"/>
    <property type="match status" value="1"/>
</dbReference>
<dbReference type="RefSeq" id="WP_160900877.1">
    <property type="nucleotide sequence ID" value="NZ_CP102850.1"/>
</dbReference>
<evidence type="ECO:0000313" key="1">
    <source>
        <dbReference type="EMBL" id="MXP20781.1"/>
    </source>
</evidence>
<accession>A0A6L7GNK3</accession>
<keyword evidence="2" id="KW-1185">Reference proteome</keyword>
<dbReference type="PANTHER" id="PTHR38479:SF2">
    <property type="entry name" value="WINGED HELIX DNA-BINDING DOMAIN-CONTAINING PROTEIN"/>
    <property type="match status" value="1"/>
</dbReference>
<dbReference type="GO" id="GO:0003677">
    <property type="term" value="F:DNA binding"/>
    <property type="evidence" value="ECO:0007669"/>
    <property type="project" value="UniProtKB-KW"/>
</dbReference>
<dbReference type="Proteomes" id="UP000475545">
    <property type="component" value="Unassembled WGS sequence"/>
</dbReference>
<organism evidence="1 2">
    <name type="scientific">Gordonia mangrovi</name>
    <dbReference type="NCBI Taxonomy" id="2665643"/>
    <lineage>
        <taxon>Bacteria</taxon>
        <taxon>Bacillati</taxon>
        <taxon>Actinomycetota</taxon>
        <taxon>Actinomycetes</taxon>
        <taxon>Mycobacteriales</taxon>
        <taxon>Gordoniaceae</taxon>
        <taxon>Gordonia</taxon>
    </lineage>
</organism>
<protein>
    <submittedName>
        <fullName evidence="1">Winged helix DNA-binding domain-containing protein</fullName>
    </submittedName>
</protein>
<dbReference type="AlphaFoldDB" id="A0A6L7GNK3"/>
<keyword evidence="1" id="KW-0238">DNA-binding</keyword>